<evidence type="ECO:0000256" key="16">
    <source>
        <dbReference type="ARBA" id="ARBA00023242"/>
    </source>
</evidence>
<dbReference type="InterPro" id="IPR039637">
    <property type="entry name" value="CNOT7/CNOT8/Pop2"/>
</dbReference>
<accession>A0A4S8J220</accession>
<comment type="cofactor">
    <cofactor evidence="2">
        <name>a divalent metal cation</name>
        <dbReference type="ChEBI" id="CHEBI:60240"/>
    </cofactor>
</comment>
<evidence type="ECO:0000256" key="14">
    <source>
        <dbReference type="ARBA" id="ARBA00023015"/>
    </source>
</evidence>
<evidence type="ECO:0000313" key="20">
    <source>
        <dbReference type="Proteomes" id="UP000317650"/>
    </source>
</evidence>
<evidence type="ECO:0000256" key="9">
    <source>
        <dbReference type="ARBA" id="ARBA00022722"/>
    </source>
</evidence>
<keyword evidence="16" id="KW-0539">Nucleus</keyword>
<dbReference type="GO" id="GO:0005634">
    <property type="term" value="C:nucleus"/>
    <property type="evidence" value="ECO:0007669"/>
    <property type="project" value="UniProtKB-SubCell"/>
</dbReference>
<evidence type="ECO:0000256" key="18">
    <source>
        <dbReference type="SAM" id="MobiDB-lite"/>
    </source>
</evidence>
<dbReference type="InterPro" id="IPR006941">
    <property type="entry name" value="RNase_CAF1"/>
</dbReference>
<evidence type="ECO:0000256" key="5">
    <source>
        <dbReference type="ARBA" id="ARBA00008372"/>
    </source>
</evidence>
<evidence type="ECO:0000256" key="8">
    <source>
        <dbReference type="ARBA" id="ARBA00022490"/>
    </source>
</evidence>
<evidence type="ECO:0000256" key="11">
    <source>
        <dbReference type="ARBA" id="ARBA00022801"/>
    </source>
</evidence>
<evidence type="ECO:0000256" key="6">
    <source>
        <dbReference type="ARBA" id="ARBA00011757"/>
    </source>
</evidence>
<evidence type="ECO:0000256" key="17">
    <source>
        <dbReference type="ARBA" id="ARBA00025148"/>
    </source>
</evidence>
<evidence type="ECO:0000256" key="12">
    <source>
        <dbReference type="ARBA" id="ARBA00022839"/>
    </source>
</evidence>
<dbReference type="PANTHER" id="PTHR10797">
    <property type="entry name" value="CCR4-NOT TRANSCRIPTION COMPLEX SUBUNIT"/>
    <property type="match status" value="1"/>
</dbReference>
<gene>
    <name evidence="19" type="ORF">C4D60_Mb11t05870</name>
</gene>
<comment type="subcellular location">
    <subcellularLocation>
        <location evidence="4">Cytoplasm</location>
    </subcellularLocation>
    <subcellularLocation>
        <location evidence="3">Nucleus</location>
    </subcellularLocation>
</comment>
<dbReference type="Gene3D" id="3.30.420.10">
    <property type="entry name" value="Ribonuclease H-like superfamily/Ribonuclease H"/>
    <property type="match status" value="1"/>
</dbReference>
<evidence type="ECO:0000256" key="2">
    <source>
        <dbReference type="ARBA" id="ARBA00001968"/>
    </source>
</evidence>
<protein>
    <recommendedName>
        <fullName evidence="7">poly(A)-specific ribonuclease</fullName>
        <ecNumber evidence="7">3.1.13.4</ecNumber>
    </recommendedName>
</protein>
<feature type="region of interest" description="Disordered" evidence="18">
    <location>
        <begin position="15"/>
        <end position="36"/>
    </location>
</feature>
<dbReference type="GO" id="GO:0046872">
    <property type="term" value="F:metal ion binding"/>
    <property type="evidence" value="ECO:0007669"/>
    <property type="project" value="UniProtKB-KW"/>
</dbReference>
<dbReference type="EMBL" id="PYDT01000007">
    <property type="protein sequence ID" value="THU55373.1"/>
    <property type="molecule type" value="Genomic_DNA"/>
</dbReference>
<evidence type="ECO:0000256" key="1">
    <source>
        <dbReference type="ARBA" id="ARBA00001663"/>
    </source>
</evidence>
<keyword evidence="15" id="KW-0804">Transcription</keyword>
<keyword evidence="10" id="KW-0479">Metal-binding</keyword>
<keyword evidence="13" id="KW-0694">RNA-binding</keyword>
<evidence type="ECO:0000256" key="15">
    <source>
        <dbReference type="ARBA" id="ARBA00023163"/>
    </source>
</evidence>
<comment type="function">
    <text evidence="17">Ubiquitous transcription factor required for a diverse set of processes. It is a component of the CCR4 complex involved in the control of gene expression.</text>
</comment>
<keyword evidence="12" id="KW-0269">Exonuclease</keyword>
<proteinExistence type="inferred from homology"/>
<dbReference type="STRING" id="52838.A0A4S8J220"/>
<dbReference type="InterPro" id="IPR036397">
    <property type="entry name" value="RNaseH_sf"/>
</dbReference>
<comment type="caution">
    <text evidence="19">The sequence shown here is derived from an EMBL/GenBank/DDBJ whole genome shotgun (WGS) entry which is preliminary data.</text>
</comment>
<comment type="catalytic activity">
    <reaction evidence="1">
        <text>Exonucleolytic cleavage of poly(A) to 5'-AMP.</text>
        <dbReference type="EC" id="3.1.13.4"/>
    </reaction>
</comment>
<evidence type="ECO:0000256" key="7">
    <source>
        <dbReference type="ARBA" id="ARBA00012161"/>
    </source>
</evidence>
<evidence type="ECO:0000256" key="4">
    <source>
        <dbReference type="ARBA" id="ARBA00004496"/>
    </source>
</evidence>
<dbReference type="GO" id="GO:0030014">
    <property type="term" value="C:CCR4-NOT complex"/>
    <property type="evidence" value="ECO:0007669"/>
    <property type="project" value="InterPro"/>
</dbReference>
<reference evidence="19 20" key="1">
    <citation type="journal article" date="2019" name="Nat. Plants">
        <title>Genome sequencing of Musa balbisiana reveals subgenome evolution and function divergence in polyploid bananas.</title>
        <authorList>
            <person name="Yao X."/>
        </authorList>
    </citation>
    <scope>NUCLEOTIDE SEQUENCE [LARGE SCALE GENOMIC DNA]</scope>
    <source>
        <strain evidence="20">cv. DH-PKW</strain>
        <tissue evidence="19">Leaves</tissue>
    </source>
</reference>
<dbReference type="Proteomes" id="UP000317650">
    <property type="component" value="Chromosome 11"/>
</dbReference>
<organism evidence="19 20">
    <name type="scientific">Musa balbisiana</name>
    <name type="common">Banana</name>
    <dbReference type="NCBI Taxonomy" id="52838"/>
    <lineage>
        <taxon>Eukaryota</taxon>
        <taxon>Viridiplantae</taxon>
        <taxon>Streptophyta</taxon>
        <taxon>Embryophyta</taxon>
        <taxon>Tracheophyta</taxon>
        <taxon>Spermatophyta</taxon>
        <taxon>Magnoliopsida</taxon>
        <taxon>Liliopsida</taxon>
        <taxon>Zingiberales</taxon>
        <taxon>Musaceae</taxon>
        <taxon>Musa</taxon>
    </lineage>
</organism>
<dbReference type="GO" id="GO:0005737">
    <property type="term" value="C:cytoplasm"/>
    <property type="evidence" value="ECO:0007669"/>
    <property type="project" value="UniProtKB-SubCell"/>
</dbReference>
<evidence type="ECO:0000256" key="3">
    <source>
        <dbReference type="ARBA" id="ARBA00004123"/>
    </source>
</evidence>
<dbReference type="AlphaFoldDB" id="A0A4S8J220"/>
<keyword evidence="8" id="KW-0963">Cytoplasm</keyword>
<keyword evidence="14" id="KW-0805">Transcription regulation</keyword>
<dbReference type="InterPro" id="IPR012337">
    <property type="entry name" value="RNaseH-like_sf"/>
</dbReference>
<sequence>MDRLSQLLRLRLSHQGAGERPASARHPGRVPRPGELALRRDCGSQAHDARLQGSLRRAGERGEDPRGATPLHTVDVFFATRRRRPQYLWVRSVWAWNLEYEFSIIASLVDRFSYVAFDTEFPGFLYSTRRPHRLLPPSLRYAILKANVDEMELVQLGLTLFDASGDLPDLGTGGRVGFVWEFNFREFDVRRDPHAPDSVVLLRSSGIDFDRLPLYGIDSGHFAAHFYRSGLVSHCRFCRPHSTRWIAFHSCYDFAYLIKVLGNGRPLPDTLEEFLGLVNLLFGETVDLKHMMRGCKGLFGGLENVARTLGVPRQAGKSHQAGSDSLVTYQVYLKMKQRFFDGRDAKVACHRGIIYGLQTC</sequence>
<dbReference type="EC" id="3.1.13.4" evidence="7"/>
<evidence type="ECO:0000313" key="19">
    <source>
        <dbReference type="EMBL" id="THU55373.1"/>
    </source>
</evidence>
<dbReference type="Pfam" id="PF04857">
    <property type="entry name" value="CAF1"/>
    <property type="match status" value="1"/>
</dbReference>
<keyword evidence="20" id="KW-1185">Reference proteome</keyword>
<evidence type="ECO:0000256" key="10">
    <source>
        <dbReference type="ARBA" id="ARBA00022723"/>
    </source>
</evidence>
<dbReference type="GO" id="GO:0003723">
    <property type="term" value="F:RNA binding"/>
    <property type="evidence" value="ECO:0007669"/>
    <property type="project" value="UniProtKB-KW"/>
</dbReference>
<evidence type="ECO:0000256" key="13">
    <source>
        <dbReference type="ARBA" id="ARBA00022884"/>
    </source>
</evidence>
<dbReference type="SUPFAM" id="SSF53098">
    <property type="entry name" value="Ribonuclease H-like"/>
    <property type="match status" value="1"/>
</dbReference>
<dbReference type="GO" id="GO:0004535">
    <property type="term" value="F:poly(A)-specific ribonuclease activity"/>
    <property type="evidence" value="ECO:0007669"/>
    <property type="project" value="UniProtKB-EC"/>
</dbReference>
<keyword evidence="11" id="KW-0378">Hydrolase</keyword>
<name>A0A4S8J220_MUSBA</name>
<keyword evidence="9" id="KW-0540">Nuclease</keyword>
<comment type="subunit">
    <text evidence="6">Component of the CCR4-NOT complex, at least composed of CRR4 and CAF1 proteins.</text>
</comment>
<comment type="similarity">
    <text evidence="5">Belongs to the CAF1 family.</text>
</comment>